<proteinExistence type="predicted"/>
<protein>
    <submittedName>
        <fullName evidence="5">AraC-type DNA-binding protein</fullName>
    </submittedName>
</protein>
<dbReference type="Proteomes" id="UP000198412">
    <property type="component" value="Unassembled WGS sequence"/>
</dbReference>
<dbReference type="EMBL" id="FZNX01000001">
    <property type="protein sequence ID" value="SNR31172.1"/>
    <property type="molecule type" value="Genomic_DNA"/>
</dbReference>
<feature type="domain" description="HTH araC/xylS-type" evidence="4">
    <location>
        <begin position="184"/>
        <end position="282"/>
    </location>
</feature>
<evidence type="ECO:0000259" key="4">
    <source>
        <dbReference type="PROSITE" id="PS01124"/>
    </source>
</evidence>
<dbReference type="PANTHER" id="PTHR43280:SF27">
    <property type="entry name" value="TRANSCRIPTIONAL REGULATOR MTLR"/>
    <property type="match status" value="1"/>
</dbReference>
<dbReference type="Pfam" id="PF12833">
    <property type="entry name" value="HTH_18"/>
    <property type="match status" value="1"/>
</dbReference>
<dbReference type="GO" id="GO:0043565">
    <property type="term" value="F:sequence-specific DNA binding"/>
    <property type="evidence" value="ECO:0007669"/>
    <property type="project" value="InterPro"/>
</dbReference>
<keyword evidence="2 5" id="KW-0238">DNA-binding</keyword>
<evidence type="ECO:0000256" key="3">
    <source>
        <dbReference type="ARBA" id="ARBA00023163"/>
    </source>
</evidence>
<dbReference type="AlphaFoldDB" id="A0A238V9R4"/>
<gene>
    <name evidence="5" type="ORF">SAMN04488111_0166</name>
</gene>
<keyword evidence="1" id="KW-0805">Transcription regulation</keyword>
<dbReference type="OrthoDB" id="1410704at2"/>
<dbReference type="InterPro" id="IPR018062">
    <property type="entry name" value="HTH_AraC-typ_CS"/>
</dbReference>
<evidence type="ECO:0000313" key="6">
    <source>
        <dbReference type="Proteomes" id="UP000198412"/>
    </source>
</evidence>
<dbReference type="GO" id="GO:0003700">
    <property type="term" value="F:DNA-binding transcription factor activity"/>
    <property type="evidence" value="ECO:0007669"/>
    <property type="project" value="InterPro"/>
</dbReference>
<dbReference type="PROSITE" id="PS01124">
    <property type="entry name" value="HTH_ARAC_FAMILY_2"/>
    <property type="match status" value="1"/>
</dbReference>
<dbReference type="InterPro" id="IPR020449">
    <property type="entry name" value="Tscrpt_reg_AraC-type_HTH"/>
</dbReference>
<dbReference type="PANTHER" id="PTHR43280">
    <property type="entry name" value="ARAC-FAMILY TRANSCRIPTIONAL REGULATOR"/>
    <property type="match status" value="1"/>
</dbReference>
<organism evidence="5 6">
    <name type="scientific">Lutibacter flavus</name>
    <dbReference type="NCBI Taxonomy" id="691689"/>
    <lineage>
        <taxon>Bacteria</taxon>
        <taxon>Pseudomonadati</taxon>
        <taxon>Bacteroidota</taxon>
        <taxon>Flavobacteriia</taxon>
        <taxon>Flavobacteriales</taxon>
        <taxon>Flavobacteriaceae</taxon>
        <taxon>Lutibacter</taxon>
    </lineage>
</organism>
<name>A0A238V9R4_9FLAO</name>
<sequence>MRKGINREITQLEPENGFLVINGVKQEFDFPIHFHPEYELNFIVNGKGIKRLVGNSEEELDNIELVLLGPQLLHGWETYNCKSKNIIETTIQFNNTIFDEKLLSLKMFEPIKDMLVQSKNGILFSKKTALNLKKRIQSLSKIDNIDSFIILLGILQELANSKKQRLLSTSISYNNEYKHSKKLKMVYDFVQENFHRKISLAEVSELVEMSPVTFNRFIKKRFCKTFIDYVNHTRLNRAANMLVETDLNVSEISFKCGFNNIANFNRVFKRFKNSTPTAFREKFEGVSKDL</sequence>
<dbReference type="InterPro" id="IPR009057">
    <property type="entry name" value="Homeodomain-like_sf"/>
</dbReference>
<dbReference type="RefSeq" id="WP_089376541.1">
    <property type="nucleotide sequence ID" value="NZ_FZNX01000001.1"/>
</dbReference>
<evidence type="ECO:0000256" key="1">
    <source>
        <dbReference type="ARBA" id="ARBA00023015"/>
    </source>
</evidence>
<reference evidence="6" key="1">
    <citation type="submission" date="2017-06" db="EMBL/GenBank/DDBJ databases">
        <authorList>
            <person name="Varghese N."/>
            <person name="Submissions S."/>
        </authorList>
    </citation>
    <scope>NUCLEOTIDE SEQUENCE [LARGE SCALE GENOMIC DNA]</scope>
    <source>
        <strain evidence="6">DSM 27993</strain>
    </source>
</reference>
<dbReference type="PRINTS" id="PR00032">
    <property type="entry name" value="HTHARAC"/>
</dbReference>
<evidence type="ECO:0000313" key="5">
    <source>
        <dbReference type="EMBL" id="SNR31172.1"/>
    </source>
</evidence>
<accession>A0A238V9R4</accession>
<evidence type="ECO:0000256" key="2">
    <source>
        <dbReference type="ARBA" id="ARBA00023125"/>
    </source>
</evidence>
<keyword evidence="6" id="KW-1185">Reference proteome</keyword>
<keyword evidence="3" id="KW-0804">Transcription</keyword>
<dbReference type="SUPFAM" id="SSF46689">
    <property type="entry name" value="Homeodomain-like"/>
    <property type="match status" value="2"/>
</dbReference>
<dbReference type="InterPro" id="IPR018060">
    <property type="entry name" value="HTH_AraC"/>
</dbReference>
<dbReference type="Gene3D" id="1.10.10.60">
    <property type="entry name" value="Homeodomain-like"/>
    <property type="match status" value="2"/>
</dbReference>
<dbReference type="SMART" id="SM00342">
    <property type="entry name" value="HTH_ARAC"/>
    <property type="match status" value="1"/>
</dbReference>
<dbReference type="PROSITE" id="PS00041">
    <property type="entry name" value="HTH_ARAC_FAMILY_1"/>
    <property type="match status" value="1"/>
</dbReference>